<evidence type="ECO:0000313" key="2">
    <source>
        <dbReference type="Proteomes" id="UP001298753"/>
    </source>
</evidence>
<dbReference type="Proteomes" id="UP001298753">
    <property type="component" value="Unassembled WGS sequence"/>
</dbReference>
<protein>
    <submittedName>
        <fullName evidence="1">TnpV protein</fullName>
    </submittedName>
</protein>
<comment type="caution">
    <text evidence="1">The sequence shown here is derived from an EMBL/GenBank/DDBJ whole genome shotgun (WGS) entry which is preliminary data.</text>
</comment>
<reference evidence="1 2" key="1">
    <citation type="submission" date="2021-10" db="EMBL/GenBank/DDBJ databases">
        <title>Anaerobic single-cell dispensing facilitates the cultivation of human gut bacteria.</title>
        <authorList>
            <person name="Afrizal A."/>
        </authorList>
    </citation>
    <scope>NUCLEOTIDE SEQUENCE [LARGE SCALE GENOMIC DNA]</scope>
    <source>
        <strain evidence="1 2">CLA-AA-H270</strain>
    </source>
</reference>
<proteinExistence type="predicted"/>
<dbReference type="EMBL" id="JAJEPX010000002">
    <property type="protein sequence ID" value="MCC2175859.1"/>
    <property type="molecule type" value="Genomic_DNA"/>
</dbReference>
<dbReference type="Pfam" id="PF14198">
    <property type="entry name" value="TnpV"/>
    <property type="match status" value="1"/>
</dbReference>
<dbReference type="InterPro" id="IPR026989">
    <property type="entry name" value="TnpV"/>
</dbReference>
<sequence>MSNLRYHRITKQSGGCYNGKIHNGRAHRTYELVEDYYLVAGDEEPELEPIGIYGQRHRCYLRQNKRCLYQYLFLNVKPDAHLREVDHAANAMFAQLTKQMTAAEGVTEALKAAGRMEWVRRTNSIRSRVREIVNSERIYN</sequence>
<accession>A0AAW4VYU1</accession>
<dbReference type="AlphaFoldDB" id="A0AAW4VYU1"/>
<name>A0AAW4VYU1_9FIRM</name>
<evidence type="ECO:0000313" key="1">
    <source>
        <dbReference type="EMBL" id="MCC2175859.1"/>
    </source>
</evidence>
<keyword evidence="2" id="KW-1185">Reference proteome</keyword>
<dbReference type="RefSeq" id="WP_227600039.1">
    <property type="nucleotide sequence ID" value="NZ_JAJEPX010000002.1"/>
</dbReference>
<dbReference type="GeneID" id="98660720"/>
<organism evidence="1 2">
    <name type="scientific">Agathobaculum butyriciproducens</name>
    <dbReference type="NCBI Taxonomy" id="1628085"/>
    <lineage>
        <taxon>Bacteria</taxon>
        <taxon>Bacillati</taxon>
        <taxon>Bacillota</taxon>
        <taxon>Clostridia</taxon>
        <taxon>Eubacteriales</taxon>
        <taxon>Butyricicoccaceae</taxon>
        <taxon>Agathobaculum</taxon>
    </lineage>
</organism>
<gene>
    <name evidence="1" type="ORF">LKD22_01725</name>
</gene>